<evidence type="ECO:0000256" key="3">
    <source>
        <dbReference type="ARBA" id="ARBA00022840"/>
    </source>
</evidence>
<dbReference type="SUPFAM" id="SSF52540">
    <property type="entry name" value="P-loop containing nucleoside triphosphate hydrolases"/>
    <property type="match status" value="1"/>
</dbReference>
<evidence type="ECO:0000256" key="4">
    <source>
        <dbReference type="ARBA" id="ARBA00022967"/>
    </source>
</evidence>
<protein>
    <submittedName>
        <fullName evidence="6">Putative amino-acid import ATP-binding protein YxeO</fullName>
        <ecNumber evidence="6">3.6.3.-</ecNumber>
    </submittedName>
</protein>
<keyword evidence="6" id="KW-0378">Hydrolase</keyword>
<keyword evidence="3 6" id="KW-0067">ATP-binding</keyword>
<organism evidence="6 7">
    <name type="scientific">Mycolicibacterium vanbaalenii</name>
    <name type="common">Mycobacterium vanbaalenii</name>
    <dbReference type="NCBI Taxonomy" id="110539"/>
    <lineage>
        <taxon>Bacteria</taxon>
        <taxon>Bacillati</taxon>
        <taxon>Actinomycetota</taxon>
        <taxon>Actinomycetes</taxon>
        <taxon>Mycobacteriales</taxon>
        <taxon>Mycobacteriaceae</taxon>
        <taxon>Mycolicibacterium</taxon>
    </lineage>
</organism>
<name>A0A5S9QXZ9_MYCVN</name>
<dbReference type="SMART" id="SM00382">
    <property type="entry name" value="AAA"/>
    <property type="match status" value="1"/>
</dbReference>
<dbReference type="InterPro" id="IPR027417">
    <property type="entry name" value="P-loop_NTPase"/>
</dbReference>
<keyword evidence="7" id="KW-1185">Reference proteome</keyword>
<dbReference type="PANTHER" id="PTHR42794">
    <property type="entry name" value="HEMIN IMPORT ATP-BINDING PROTEIN HMUV"/>
    <property type="match status" value="1"/>
</dbReference>
<keyword evidence="1" id="KW-0813">Transport</keyword>
<dbReference type="Proteomes" id="UP000430146">
    <property type="component" value="Unassembled WGS sequence"/>
</dbReference>
<evidence type="ECO:0000259" key="5">
    <source>
        <dbReference type="PROSITE" id="PS50893"/>
    </source>
</evidence>
<dbReference type="OrthoDB" id="4628241at2"/>
<evidence type="ECO:0000256" key="2">
    <source>
        <dbReference type="ARBA" id="ARBA00022741"/>
    </source>
</evidence>
<keyword evidence="4" id="KW-1278">Translocase</keyword>
<proteinExistence type="predicted"/>
<evidence type="ECO:0000256" key="1">
    <source>
        <dbReference type="ARBA" id="ARBA00022448"/>
    </source>
</evidence>
<evidence type="ECO:0000313" key="6">
    <source>
        <dbReference type="EMBL" id="CAA0123655.1"/>
    </source>
</evidence>
<dbReference type="AlphaFoldDB" id="A0A5S9QXZ9"/>
<dbReference type="EC" id="3.6.3.-" evidence="6"/>
<gene>
    <name evidence="6" type="primary">yxeO_2</name>
    <name evidence="6" type="ORF">AELLOGFF_04620</name>
</gene>
<dbReference type="Gene3D" id="3.40.50.300">
    <property type="entry name" value="P-loop containing nucleotide triphosphate hydrolases"/>
    <property type="match status" value="1"/>
</dbReference>
<dbReference type="Pfam" id="PF00005">
    <property type="entry name" value="ABC_tran"/>
    <property type="match status" value="1"/>
</dbReference>
<keyword evidence="2" id="KW-0547">Nucleotide-binding</keyword>
<dbReference type="RefSeq" id="WP_159231339.1">
    <property type="nucleotide sequence ID" value="NZ_CACSIP010000022.1"/>
</dbReference>
<accession>A0A5S9QXZ9</accession>
<dbReference type="EMBL" id="CACSIP010000022">
    <property type="protein sequence ID" value="CAA0123655.1"/>
    <property type="molecule type" value="Genomic_DNA"/>
</dbReference>
<dbReference type="PROSITE" id="PS50893">
    <property type="entry name" value="ABC_TRANSPORTER_2"/>
    <property type="match status" value="1"/>
</dbReference>
<dbReference type="GO" id="GO:0005524">
    <property type="term" value="F:ATP binding"/>
    <property type="evidence" value="ECO:0007669"/>
    <property type="project" value="UniProtKB-KW"/>
</dbReference>
<sequence length="223" mass="23715">MTPVTEVSEVVARKLAKRFSPAHQVLDGVDLTAPAGSLTVVLGKSGAGKSTLVRCLTGVYRPEAGTVEYRLGRSSANLTSADPRTVAWLRAHHISSFDEVMVTAPRIPAAVAAARSARRDRAAAVGMFARFGVDDLATVPIGRLRPADRLTVSLMAALTADRPFVVLDEPARFVDPEVLAAWLRRLADRGVAVVVTATPDSVLASTATVVGELSNGRIQWHTR</sequence>
<dbReference type="GO" id="GO:0016887">
    <property type="term" value="F:ATP hydrolysis activity"/>
    <property type="evidence" value="ECO:0007669"/>
    <property type="project" value="InterPro"/>
</dbReference>
<evidence type="ECO:0000313" key="7">
    <source>
        <dbReference type="Proteomes" id="UP000430146"/>
    </source>
</evidence>
<dbReference type="InterPro" id="IPR003439">
    <property type="entry name" value="ABC_transporter-like_ATP-bd"/>
</dbReference>
<dbReference type="PANTHER" id="PTHR42794:SF1">
    <property type="entry name" value="HEMIN IMPORT ATP-BINDING PROTEIN HMUV"/>
    <property type="match status" value="1"/>
</dbReference>
<dbReference type="InterPro" id="IPR003593">
    <property type="entry name" value="AAA+_ATPase"/>
</dbReference>
<reference evidence="6 7" key="1">
    <citation type="submission" date="2019-11" db="EMBL/GenBank/DDBJ databases">
        <authorList>
            <person name="Holert J."/>
        </authorList>
    </citation>
    <scope>NUCLEOTIDE SEQUENCE [LARGE SCALE GENOMIC DNA]</scope>
    <source>
        <strain evidence="6">BC8_1</strain>
    </source>
</reference>
<feature type="domain" description="ABC transporter" evidence="5">
    <location>
        <begin position="10"/>
        <end position="223"/>
    </location>
</feature>